<accession>A0A0F3HZ81</accession>
<proteinExistence type="predicted"/>
<sequence>MLKQIFSLYIESLLLTTALIGGLSGILILARMASRKDKTAKARQAHLFDVLLIDIMTIPILSFAVMGILLVLKA</sequence>
<keyword evidence="1" id="KW-0812">Transmembrane</keyword>
<evidence type="ECO:0000313" key="3">
    <source>
        <dbReference type="EMBL" id="MBZ2126970.1"/>
    </source>
</evidence>
<keyword evidence="1" id="KW-0472">Membrane</keyword>
<dbReference type="EMBL" id="LQRC01000162">
    <property type="protein sequence ID" value="KXT71720.1"/>
    <property type="molecule type" value="Genomic_DNA"/>
</dbReference>
<reference evidence="3" key="2">
    <citation type="submission" date="2021-07" db="EMBL/GenBank/DDBJ databases">
        <title>Occurrence of streptococci in the human mouth that bind to a non-human glycan.</title>
        <authorList>
            <person name="Cross B."/>
            <person name="Thamadilok S."/>
            <person name="Bensing B."/>
            <person name="Sasmal A."/>
            <person name="Khedri Z."/>
            <person name="Deng L."/>
            <person name="Yu H."/>
            <person name="Mehta A."/>
            <person name="Aluvathingal J."/>
            <person name="Nadendla S."/>
            <person name="Vickerman M."/>
            <person name="Chen X."/>
            <person name="Dewhirst F."/>
            <person name="Gill A."/>
            <person name="Lettrichova I."/>
            <person name="Diaz S."/>
            <person name="Gill S."/>
            <person name="Tettelin H."/>
            <person name="Iverson T."/>
            <person name="Sullam P."/>
            <person name="Varki A."/>
            <person name="Ruhl S."/>
        </authorList>
    </citation>
    <scope>NUCLEOTIDE SEQUENCE</scope>
    <source>
        <strain evidence="3">SK9</strain>
    </source>
</reference>
<dbReference type="EMBL" id="JAHZQA010000001">
    <property type="protein sequence ID" value="MBZ2126970.1"/>
    <property type="molecule type" value="Genomic_DNA"/>
</dbReference>
<dbReference type="PATRIC" id="fig|1302.18.peg.32"/>
<keyword evidence="1" id="KW-1133">Transmembrane helix</keyword>
<evidence type="ECO:0000256" key="1">
    <source>
        <dbReference type="SAM" id="Phobius"/>
    </source>
</evidence>
<evidence type="ECO:0000313" key="4">
    <source>
        <dbReference type="Proteomes" id="UP000070096"/>
    </source>
</evidence>
<dbReference type="Pfam" id="PF13268">
    <property type="entry name" value="DUF4059"/>
    <property type="match status" value="1"/>
</dbReference>
<accession>A0A0F5MLX0</accession>
<dbReference type="InterPro" id="IPR025134">
    <property type="entry name" value="DUF4059"/>
</dbReference>
<dbReference type="Proteomes" id="UP000826921">
    <property type="component" value="Unassembled WGS sequence"/>
</dbReference>
<comment type="caution">
    <text evidence="2">The sequence shown here is derived from an EMBL/GenBank/DDBJ whole genome shotgun (WGS) entry which is preliminary data.</text>
</comment>
<reference evidence="2 4" key="1">
    <citation type="submission" date="2016-01" db="EMBL/GenBank/DDBJ databases">
        <title>Highly variable Streptococcus oralis are common among viridans streptococci isolated from primates.</title>
        <authorList>
            <person name="Denapaite D."/>
            <person name="Rieger M."/>
            <person name="Koendgen S."/>
            <person name="Brueckner R."/>
            <person name="Ochigava I."/>
            <person name="Kappeler P."/>
            <person name="Maetz-Rensing K."/>
            <person name="Leendertz F."/>
            <person name="Hakenbeck R."/>
        </authorList>
    </citation>
    <scope>NUCLEOTIDE SEQUENCE [LARGE SCALE GENOMIC DNA]</scope>
    <source>
        <strain evidence="2 4">DD07</strain>
    </source>
</reference>
<feature type="transmembrane region" description="Helical" evidence="1">
    <location>
        <begin position="51"/>
        <end position="72"/>
    </location>
</feature>
<evidence type="ECO:0000313" key="2">
    <source>
        <dbReference type="EMBL" id="KXT71720.1"/>
    </source>
</evidence>
<protein>
    <submittedName>
        <fullName evidence="3">DUF4059 family protein</fullName>
    </submittedName>
</protein>
<feature type="transmembrane region" description="Helical" evidence="1">
    <location>
        <begin position="6"/>
        <end position="30"/>
    </location>
</feature>
<dbReference type="RefSeq" id="WP_045772959.1">
    <property type="nucleotide sequence ID" value="NZ_CABEIB010000003.1"/>
</dbReference>
<dbReference type="AlphaFoldDB" id="A0A0F5MLX0"/>
<organism evidence="2 4">
    <name type="scientific">Streptococcus gordonii</name>
    <dbReference type="NCBI Taxonomy" id="1302"/>
    <lineage>
        <taxon>Bacteria</taxon>
        <taxon>Bacillati</taxon>
        <taxon>Bacillota</taxon>
        <taxon>Bacilli</taxon>
        <taxon>Lactobacillales</taxon>
        <taxon>Streptococcaceae</taxon>
        <taxon>Streptococcus</taxon>
    </lineage>
</organism>
<dbReference type="GeneID" id="93788268"/>
<name>A0A0F5MLX0_STRGN</name>
<dbReference type="Proteomes" id="UP000070096">
    <property type="component" value="Unassembled WGS sequence"/>
</dbReference>
<gene>
    <name evidence="3" type="ORF">K1I74_02710</name>
    <name evidence="2" type="ORF">SGODD07_01062</name>
</gene>
<dbReference type="OrthoDB" id="2243356at2"/>